<organism evidence="1 2">
    <name type="scientific">Brachionus plicatilis</name>
    <name type="common">Marine rotifer</name>
    <name type="synonym">Brachionus muelleri</name>
    <dbReference type="NCBI Taxonomy" id="10195"/>
    <lineage>
        <taxon>Eukaryota</taxon>
        <taxon>Metazoa</taxon>
        <taxon>Spiralia</taxon>
        <taxon>Gnathifera</taxon>
        <taxon>Rotifera</taxon>
        <taxon>Eurotatoria</taxon>
        <taxon>Monogononta</taxon>
        <taxon>Pseudotrocha</taxon>
        <taxon>Ploima</taxon>
        <taxon>Brachionidae</taxon>
        <taxon>Brachionus</taxon>
    </lineage>
</organism>
<dbReference type="Proteomes" id="UP000276133">
    <property type="component" value="Unassembled WGS sequence"/>
</dbReference>
<name>A0A3M7PQC1_BRAPC</name>
<evidence type="ECO:0000313" key="2">
    <source>
        <dbReference type="Proteomes" id="UP000276133"/>
    </source>
</evidence>
<sequence length="86" mass="10225">MNRFQSSLCKSPSVTSIKSKVRFVLKEFFQQFHANRSNKKKLLKISKDSSGTEFDSLSFLNFVQRQKKDFSYKLDFAKQFLRIFDK</sequence>
<comment type="caution">
    <text evidence="1">The sequence shown here is derived from an EMBL/GenBank/DDBJ whole genome shotgun (WGS) entry which is preliminary data.</text>
</comment>
<gene>
    <name evidence="1" type="ORF">BpHYR1_041776</name>
</gene>
<evidence type="ECO:0000313" key="1">
    <source>
        <dbReference type="EMBL" id="RNA00945.1"/>
    </source>
</evidence>
<accession>A0A3M7PQC1</accession>
<dbReference type="AlphaFoldDB" id="A0A3M7PQC1"/>
<reference evidence="1 2" key="1">
    <citation type="journal article" date="2018" name="Sci. Rep.">
        <title>Genomic signatures of local adaptation to the degree of environmental predictability in rotifers.</title>
        <authorList>
            <person name="Franch-Gras L."/>
            <person name="Hahn C."/>
            <person name="Garcia-Roger E.M."/>
            <person name="Carmona M.J."/>
            <person name="Serra M."/>
            <person name="Gomez A."/>
        </authorList>
    </citation>
    <scope>NUCLEOTIDE SEQUENCE [LARGE SCALE GENOMIC DNA]</scope>
    <source>
        <strain evidence="1">HYR1</strain>
    </source>
</reference>
<proteinExistence type="predicted"/>
<keyword evidence="2" id="KW-1185">Reference proteome</keyword>
<dbReference type="EMBL" id="REGN01009546">
    <property type="protein sequence ID" value="RNA00945.1"/>
    <property type="molecule type" value="Genomic_DNA"/>
</dbReference>
<protein>
    <submittedName>
        <fullName evidence="1">Uncharacterized protein</fullName>
    </submittedName>
</protein>